<evidence type="ECO:0000313" key="2">
    <source>
        <dbReference type="Proteomes" id="UP000253742"/>
    </source>
</evidence>
<comment type="caution">
    <text evidence="1">The sequence shown here is derived from an EMBL/GenBank/DDBJ whole genome shotgun (WGS) entry which is preliminary data.</text>
</comment>
<dbReference type="EMBL" id="QQBH01000061">
    <property type="protein sequence ID" value="RDD83898.1"/>
    <property type="molecule type" value="Genomic_DNA"/>
</dbReference>
<evidence type="ECO:0000313" key="1">
    <source>
        <dbReference type="EMBL" id="RDD83898.1"/>
    </source>
</evidence>
<dbReference type="Proteomes" id="UP000253742">
    <property type="component" value="Unassembled WGS sequence"/>
</dbReference>
<organism evidence="1 2">
    <name type="scientific">Streptomyces parvulus</name>
    <dbReference type="NCBI Taxonomy" id="146923"/>
    <lineage>
        <taxon>Bacteria</taxon>
        <taxon>Bacillati</taxon>
        <taxon>Actinomycetota</taxon>
        <taxon>Actinomycetes</taxon>
        <taxon>Kitasatosporales</taxon>
        <taxon>Streptomycetaceae</taxon>
        <taxon>Streptomyces</taxon>
    </lineage>
</organism>
<dbReference type="GO" id="GO:0003677">
    <property type="term" value="F:DNA binding"/>
    <property type="evidence" value="ECO:0007669"/>
    <property type="project" value="InterPro"/>
</dbReference>
<reference evidence="1 2" key="1">
    <citation type="submission" date="2018-07" db="EMBL/GenBank/DDBJ databases">
        <title>Genome guided investigation of antibiotics producing actinomycetales strain isolated from a Macau mangrove ecosystem.</title>
        <authorList>
            <person name="Hu D."/>
        </authorList>
    </citation>
    <scope>NUCLEOTIDE SEQUENCE [LARGE SCALE GENOMIC DNA]</scope>
    <source>
        <strain evidence="1 2">2297</strain>
    </source>
</reference>
<evidence type="ECO:0008006" key="3">
    <source>
        <dbReference type="Google" id="ProtNLM"/>
    </source>
</evidence>
<sequence>MVAHAHRQLTLFEPPPRTLAASDGRARDPVLAGWLEHRLNAWAGSRGWSCSTLTRYRRGLRIVLAVQDTPGGPVPASVVQELTGSGLAARLLHEFLAAHGFLEEDRPQTIEAWFTRTTAPLPEPMTGQLACWFTARLHGRNTPPRSLALSPTTLRLHVRFALPVLTRLAAANLNDLSDIPPARLREELAACRLKGNDYANTVSALRAVFTFLHTHRYAARNPAVHLRLGTHHRPLPLPADPAPLREALTSPDPVRAAVTALLVFHAPRVAEIRTLTLTDLRDLDQGRLYLPNRTILLAEPVTERLAAYLTHRHTTWPHTANPHLLLTHRSAVTTTPVSAPWLYQQYPSSSHLLRNDRMVNEAQAAADARMISELFGITYRAATRYTRPYTDAATARPGHPRPGRSP</sequence>
<proteinExistence type="predicted"/>
<accession>A0A369UVY7</accession>
<name>A0A369UVY7_9ACTN</name>
<dbReference type="SUPFAM" id="SSF56349">
    <property type="entry name" value="DNA breaking-rejoining enzymes"/>
    <property type="match status" value="1"/>
</dbReference>
<dbReference type="InterPro" id="IPR011010">
    <property type="entry name" value="DNA_brk_join_enz"/>
</dbReference>
<gene>
    <name evidence="1" type="ORF">DVZ84_38115</name>
</gene>
<protein>
    <recommendedName>
        <fullName evidence="3">Integrase</fullName>
    </recommendedName>
</protein>
<dbReference type="AlphaFoldDB" id="A0A369UVY7"/>